<feature type="domain" description="CTCK" evidence="6">
    <location>
        <begin position="90"/>
        <end position="177"/>
    </location>
</feature>
<dbReference type="GO" id="GO:0005576">
    <property type="term" value="C:extracellular region"/>
    <property type="evidence" value="ECO:0007669"/>
    <property type="project" value="UniProtKB-SubCell"/>
</dbReference>
<dbReference type="SMART" id="SM00041">
    <property type="entry name" value="CT"/>
    <property type="match status" value="1"/>
</dbReference>
<reference evidence="8" key="2">
    <citation type="submission" date="2025-09" db="UniProtKB">
        <authorList>
            <consortium name="Ensembl"/>
        </authorList>
    </citation>
    <scope>IDENTIFICATION</scope>
</reference>
<organism evidence="8 9">
    <name type="scientific">Eptatretus burgeri</name>
    <name type="common">Inshore hagfish</name>
    <dbReference type="NCBI Taxonomy" id="7764"/>
    <lineage>
        <taxon>Eukaryota</taxon>
        <taxon>Metazoa</taxon>
        <taxon>Chordata</taxon>
        <taxon>Craniata</taxon>
        <taxon>Vertebrata</taxon>
        <taxon>Cyclostomata</taxon>
        <taxon>Myxini</taxon>
        <taxon>Myxiniformes</taxon>
        <taxon>Myxinidae</taxon>
        <taxon>Eptatretinae</taxon>
        <taxon>Eptatretus</taxon>
    </lineage>
</organism>
<evidence type="ECO:0000313" key="9">
    <source>
        <dbReference type="Proteomes" id="UP000694388"/>
    </source>
</evidence>
<keyword evidence="3" id="KW-1015">Disulfide bond</keyword>
<evidence type="ECO:0000256" key="3">
    <source>
        <dbReference type="ARBA" id="ARBA00023157"/>
    </source>
</evidence>
<evidence type="ECO:0000313" key="8">
    <source>
        <dbReference type="Ensembl" id="ENSEBUP00000017020.1"/>
    </source>
</evidence>
<evidence type="ECO:0000256" key="2">
    <source>
        <dbReference type="ARBA" id="ARBA00022525"/>
    </source>
</evidence>
<evidence type="ECO:0000259" key="7">
    <source>
        <dbReference type="PROSITE" id="PS50184"/>
    </source>
</evidence>
<keyword evidence="5" id="KW-0472">Membrane</keyword>
<dbReference type="InterPro" id="IPR029034">
    <property type="entry name" value="Cystine-knot_cytokine"/>
</dbReference>
<dbReference type="PROSITE" id="PS01225">
    <property type="entry name" value="CTCK_2"/>
    <property type="match status" value="1"/>
</dbReference>
<dbReference type="AlphaFoldDB" id="A0A8C4QKY6"/>
<dbReference type="Pfam" id="PF00007">
    <property type="entry name" value="Cys_knot"/>
    <property type="match status" value="1"/>
</dbReference>
<evidence type="ECO:0000256" key="5">
    <source>
        <dbReference type="SAM" id="Phobius"/>
    </source>
</evidence>
<dbReference type="GeneTree" id="ENSGT00940000155829"/>
<comment type="subcellular location">
    <subcellularLocation>
        <location evidence="1">Secreted</location>
    </subcellularLocation>
</comment>
<dbReference type="PROSITE" id="PS50184">
    <property type="entry name" value="VWFC_2"/>
    <property type="match status" value="1"/>
</dbReference>
<accession>A0A8C4QKY6</accession>
<dbReference type="InterPro" id="IPR006207">
    <property type="entry name" value="Cys_knot_C"/>
</dbReference>
<dbReference type="InterPro" id="IPR001007">
    <property type="entry name" value="VWF_dom"/>
</dbReference>
<dbReference type="Proteomes" id="UP000694388">
    <property type="component" value="Unplaced"/>
</dbReference>
<dbReference type="SMART" id="SM00214">
    <property type="entry name" value="VWC"/>
    <property type="match status" value="1"/>
</dbReference>
<evidence type="ECO:0000256" key="4">
    <source>
        <dbReference type="PROSITE-ProRule" id="PRU00039"/>
    </source>
</evidence>
<evidence type="ECO:0000259" key="6">
    <source>
        <dbReference type="PROSITE" id="PS01225"/>
    </source>
</evidence>
<dbReference type="Gene3D" id="2.10.90.10">
    <property type="entry name" value="Cystine-knot cytokines"/>
    <property type="match status" value="1"/>
</dbReference>
<feature type="transmembrane region" description="Helical" evidence="5">
    <location>
        <begin position="206"/>
        <end position="228"/>
    </location>
</feature>
<proteinExistence type="predicted"/>
<name>A0A8C4QKY6_EPTBU</name>
<dbReference type="PROSITE" id="PS01208">
    <property type="entry name" value="VWFC_1"/>
    <property type="match status" value="1"/>
</dbReference>
<evidence type="ECO:0000256" key="1">
    <source>
        <dbReference type="ARBA" id="ARBA00004613"/>
    </source>
</evidence>
<evidence type="ECO:0008006" key="10">
    <source>
        <dbReference type="Google" id="ProtNLM"/>
    </source>
</evidence>
<feature type="domain" description="VWFC" evidence="7">
    <location>
        <begin position="24"/>
        <end position="80"/>
    </location>
</feature>
<dbReference type="SUPFAM" id="SSF57603">
    <property type="entry name" value="FnI-like domain"/>
    <property type="match status" value="1"/>
</dbReference>
<keyword evidence="5" id="KW-1133">Transmembrane helix</keyword>
<dbReference type="Ensembl" id="ENSEBUT00000017596.1">
    <property type="protein sequence ID" value="ENSEBUP00000017020.1"/>
    <property type="gene ID" value="ENSEBUG00000010640.1"/>
</dbReference>
<keyword evidence="2" id="KW-0964">Secreted</keyword>
<keyword evidence="9" id="KW-1185">Reference proteome</keyword>
<dbReference type="InterPro" id="IPR006208">
    <property type="entry name" value="Glyco_hormone_CN"/>
</dbReference>
<dbReference type="Gene3D" id="6.20.200.20">
    <property type="match status" value="1"/>
</dbReference>
<reference evidence="8" key="1">
    <citation type="submission" date="2025-08" db="UniProtKB">
        <authorList>
            <consortium name="Ensembl"/>
        </authorList>
    </citation>
    <scope>IDENTIFICATION</scope>
</reference>
<keyword evidence="5" id="KW-0812">Transmembrane</keyword>
<protein>
    <recommendedName>
        <fullName evidence="10">VWFC domain-containing protein</fullName>
    </recommendedName>
</protein>
<comment type="caution">
    <text evidence="4">Lacks conserved residue(s) required for the propagation of feature annotation.</text>
</comment>
<sequence>MCICEPGQYRNSTGHCVIPALCECHDNGLVFSAGQRWQENCSHCHCVNGMKICQTSCPTLHCLQDEVKVYEPHRCCPVCRKEIVEQADICRRYTEVRNITQAGCSLKDVPVNYCSGRCPSIATVISQEPYINTDCQCCSYQLDPASPVHFLQLPCPGGGILPVVLPVIHSCKCSACQGENFNLHGICISISILYTQRVLCSQENQGHMAIIILMLYFSIEMIIVTVYLQCSDPSHQITLDHSASVHKTKLGVLVCRGQLILTPALWIGDTFYICRGLRQS</sequence>